<evidence type="ECO:0000256" key="8">
    <source>
        <dbReference type="ARBA" id="ARBA00023014"/>
    </source>
</evidence>
<dbReference type="GO" id="GO:0009432">
    <property type="term" value="P:SOS response"/>
    <property type="evidence" value="ECO:0007669"/>
    <property type="project" value="TreeGrafter"/>
</dbReference>
<dbReference type="Gene3D" id="3.40.50.300">
    <property type="entry name" value="P-loop containing nucleotide triphosphate hydrolases"/>
    <property type="match status" value="2"/>
</dbReference>
<feature type="domain" description="Helicase ATP-binding" evidence="12">
    <location>
        <begin position="17"/>
        <end position="322"/>
    </location>
</feature>
<keyword evidence="7 11" id="KW-0408">Iron</keyword>
<evidence type="ECO:0000313" key="13">
    <source>
        <dbReference type="EMBL" id="RFA35676.1"/>
    </source>
</evidence>
<evidence type="ECO:0000256" key="3">
    <source>
        <dbReference type="ARBA" id="ARBA00022741"/>
    </source>
</evidence>
<dbReference type="EMBL" id="NFZW01000011">
    <property type="protein sequence ID" value="RFA35676.1"/>
    <property type="molecule type" value="Genomic_DNA"/>
</dbReference>
<keyword evidence="9 11" id="KW-0238">DNA-binding</keyword>
<dbReference type="GO" id="GO:0033677">
    <property type="term" value="F:DNA/RNA helicase activity"/>
    <property type="evidence" value="ECO:0007669"/>
    <property type="project" value="TreeGrafter"/>
</dbReference>
<keyword evidence="2 11" id="KW-0479">Metal-binding</keyword>
<evidence type="ECO:0000256" key="10">
    <source>
        <dbReference type="ARBA" id="ARBA00023235"/>
    </source>
</evidence>
<evidence type="ECO:0000256" key="1">
    <source>
        <dbReference type="ARBA" id="ARBA00022485"/>
    </source>
</evidence>
<keyword evidence="14" id="KW-1185">Reference proteome</keyword>
<organism evidence="13 14">
    <name type="scientific">Alkalilimnicola ehrlichii</name>
    <dbReference type="NCBI Taxonomy" id="351052"/>
    <lineage>
        <taxon>Bacteria</taxon>
        <taxon>Pseudomonadati</taxon>
        <taxon>Pseudomonadota</taxon>
        <taxon>Gammaproteobacteria</taxon>
        <taxon>Chromatiales</taxon>
        <taxon>Ectothiorhodospiraceae</taxon>
        <taxon>Alkalilimnicola</taxon>
    </lineage>
</organism>
<dbReference type="GO" id="GO:0003677">
    <property type="term" value="F:DNA binding"/>
    <property type="evidence" value="ECO:0007669"/>
    <property type="project" value="UniProtKB-UniRule"/>
</dbReference>
<dbReference type="GO" id="GO:0006281">
    <property type="term" value="P:DNA repair"/>
    <property type="evidence" value="ECO:0007669"/>
    <property type="project" value="TreeGrafter"/>
</dbReference>
<dbReference type="SUPFAM" id="SSF52540">
    <property type="entry name" value="P-loop containing nucleoside triphosphate hydrolases"/>
    <property type="match status" value="2"/>
</dbReference>
<sequence length="714" mass="78762">MPLTETTKTQIREALGAIREALPGFRNRPSQRRMIAEIAKTLAGEYGDSRIIACEAGTGTGKSLSYLLGAIPVAQALGKQVVISTATVALQEQLLNRDLPALATHSGLKFSFALGKGRRRYACNLNLARLAGETSPQESLFDEPVAAWKHAPQASELAAVKAMRQAQREETWNGDLDAWPEALSNDFIQTVTTDRHGCLGNVCPHIRHCSFFRARDNLRDSAVIVANHDLVLADLSMGGGVILPPLEDTVFIFDEAHHLADKAVKYFSAQTRLRGARDWLKRIPKLCSDVLEVLPGDPRQQRLADEAADLAGKCMGLLEQAHEDLMLLFPELEGERPLWRFANGEAPEEIRRMASTLHKPAKTIGDNLNFLRNKLIKALDEGHVAPSRAEQLIPDLGFLSARLETFQALWQMMASEDPADAPPTARWVEITGQSGRADMDFQLAASMIAPGGLLRKALWDICAGAVLTSATLTALGRFDRLRMNTGLRDDDGTQYLRLDSPFDYASRAELYLPWMRSDPRDPQAHTNEVSALLEKLIDRDEGTLVLFASGWQLDAVYQQLPTSLQAHILRQGELPKAAILQRHRELIEGGAGSAIFGLASFTEGVDLPGDLCRHVIVAKIPFAVPDSPVEATLSDWLESRGRNPFLEITVPDASLKLIQACGRLIRSEADSGRVTLLDRRLLTKPYGRQLLDALPPFRRRIERQAPRPQSNTIA</sequence>
<reference evidence="14" key="1">
    <citation type="submission" date="2017-05" db="EMBL/GenBank/DDBJ databases">
        <authorList>
            <person name="Sharma S."/>
            <person name="Sidhu C."/>
            <person name="Pinnaka A.K."/>
        </authorList>
    </citation>
    <scope>NUCLEOTIDE SEQUENCE [LARGE SCALE GENOMIC DNA]</scope>
    <source>
        <strain evidence="14">AK93</strain>
    </source>
</reference>
<dbReference type="Pfam" id="PF06733">
    <property type="entry name" value="DEAD_2"/>
    <property type="match status" value="1"/>
</dbReference>
<dbReference type="GO" id="GO:0046872">
    <property type="term" value="F:metal ion binding"/>
    <property type="evidence" value="ECO:0007669"/>
    <property type="project" value="UniProtKB-KW"/>
</dbReference>
<comment type="function">
    <text evidence="11">DNA-dependent ATPase and 5'-3' DNA helicase. Unwinds D-loops, R-loops, forked DNA and G-quadruplex DNA.</text>
</comment>
<name>A0A3E0WUK9_9GAMM</name>
<dbReference type="InterPro" id="IPR014013">
    <property type="entry name" value="Helic_SF1/SF2_ATP-bd_DinG/Rad3"/>
</dbReference>
<comment type="cofactor">
    <cofactor evidence="11">
        <name>[4Fe-4S] cluster</name>
        <dbReference type="ChEBI" id="CHEBI:49883"/>
    </cofactor>
    <text evidence="11">Binds 1 [4Fe-4S] cluster.</text>
</comment>
<dbReference type="PANTHER" id="PTHR11472">
    <property type="entry name" value="DNA REPAIR DEAD HELICASE RAD3/XP-D SUBFAMILY MEMBER"/>
    <property type="match status" value="1"/>
</dbReference>
<dbReference type="AlphaFoldDB" id="A0A3E0WUK9"/>
<dbReference type="GO" id="GO:0043139">
    <property type="term" value="F:5'-3' DNA helicase activity"/>
    <property type="evidence" value="ECO:0007669"/>
    <property type="project" value="UniProtKB-UniRule"/>
</dbReference>
<keyword evidence="1 11" id="KW-0004">4Fe-4S</keyword>
<evidence type="ECO:0000256" key="11">
    <source>
        <dbReference type="HAMAP-Rule" id="MF_02205"/>
    </source>
</evidence>
<feature type="binding site" evidence="11">
    <location>
        <position position="123"/>
    </location>
    <ligand>
        <name>[4Fe-4S] cluster</name>
        <dbReference type="ChEBI" id="CHEBI:49883"/>
    </ligand>
</feature>
<evidence type="ECO:0000256" key="2">
    <source>
        <dbReference type="ARBA" id="ARBA00022723"/>
    </source>
</evidence>
<dbReference type="InterPro" id="IPR045028">
    <property type="entry name" value="DinG/Rad3-like"/>
</dbReference>
<dbReference type="InterPro" id="IPR006555">
    <property type="entry name" value="ATP-dep_Helicase_C"/>
</dbReference>
<dbReference type="Pfam" id="PF13307">
    <property type="entry name" value="Helicase_C_2"/>
    <property type="match status" value="1"/>
</dbReference>
<keyword evidence="4 11" id="KW-0378">Hydrolase</keyword>
<feature type="binding site" evidence="11">
    <location>
        <position position="209"/>
    </location>
    <ligand>
        <name>[4Fe-4S] cluster</name>
        <dbReference type="ChEBI" id="CHEBI:49883"/>
    </ligand>
</feature>
<evidence type="ECO:0000256" key="9">
    <source>
        <dbReference type="ARBA" id="ARBA00023125"/>
    </source>
</evidence>
<keyword evidence="8 11" id="KW-0411">Iron-sulfur</keyword>
<proteinExistence type="inferred from homology"/>
<evidence type="ECO:0000256" key="4">
    <source>
        <dbReference type="ARBA" id="ARBA00022801"/>
    </source>
</evidence>
<evidence type="ECO:0000259" key="12">
    <source>
        <dbReference type="PROSITE" id="PS51193"/>
    </source>
</evidence>
<dbReference type="GO" id="GO:0005524">
    <property type="term" value="F:ATP binding"/>
    <property type="evidence" value="ECO:0007669"/>
    <property type="project" value="UniProtKB-UniRule"/>
</dbReference>
<keyword evidence="3 11" id="KW-0547">Nucleotide-binding</keyword>
<dbReference type="InterPro" id="IPR027417">
    <property type="entry name" value="P-loop_NTPase"/>
</dbReference>
<feature type="binding site" evidence="11">
    <location>
        <position position="198"/>
    </location>
    <ligand>
        <name>[4Fe-4S] cluster</name>
        <dbReference type="ChEBI" id="CHEBI:49883"/>
    </ligand>
</feature>
<dbReference type="GO" id="GO:0051539">
    <property type="term" value="F:4 iron, 4 sulfur cluster binding"/>
    <property type="evidence" value="ECO:0007669"/>
    <property type="project" value="UniProtKB-UniRule"/>
</dbReference>
<keyword evidence="6 11" id="KW-0067">ATP-binding</keyword>
<dbReference type="Proteomes" id="UP000256763">
    <property type="component" value="Unassembled WGS sequence"/>
</dbReference>
<evidence type="ECO:0000256" key="6">
    <source>
        <dbReference type="ARBA" id="ARBA00022840"/>
    </source>
</evidence>
<dbReference type="PROSITE" id="PS51193">
    <property type="entry name" value="HELICASE_ATP_BIND_2"/>
    <property type="match status" value="1"/>
</dbReference>
<dbReference type="SMART" id="SM00491">
    <property type="entry name" value="HELICc2"/>
    <property type="match status" value="1"/>
</dbReference>
<keyword evidence="5 11" id="KW-0347">Helicase</keyword>
<gene>
    <name evidence="11" type="primary">dinG</name>
    <name evidence="13" type="ORF">CAL65_12125</name>
</gene>
<dbReference type="EC" id="5.6.2.3" evidence="11"/>
<dbReference type="GO" id="GO:0016887">
    <property type="term" value="F:ATP hydrolysis activity"/>
    <property type="evidence" value="ECO:0007669"/>
    <property type="project" value="RHEA"/>
</dbReference>
<dbReference type="RefSeq" id="WP_116347935.1">
    <property type="nucleotide sequence ID" value="NZ_NFZW01000011.1"/>
</dbReference>
<comment type="similarity">
    <text evidence="11">Belongs to the helicase family. DinG subfamily. Type 1 sub-subfamily.</text>
</comment>
<dbReference type="HAMAP" id="MF_02205">
    <property type="entry name" value="DinG_proteobact"/>
    <property type="match status" value="1"/>
</dbReference>
<dbReference type="NCBIfam" id="NF008729">
    <property type="entry name" value="PRK11747.1"/>
    <property type="match status" value="1"/>
</dbReference>
<keyword evidence="10 11" id="KW-0413">Isomerase</keyword>
<dbReference type="PANTHER" id="PTHR11472:SF59">
    <property type="entry name" value="ATP-DEPENDENT DNA HELICASE DING"/>
    <property type="match status" value="1"/>
</dbReference>
<comment type="caution">
    <text evidence="13">The sequence shown here is derived from an EMBL/GenBank/DDBJ whole genome shotgun (WGS) entry which is preliminary data.</text>
</comment>
<evidence type="ECO:0000313" key="14">
    <source>
        <dbReference type="Proteomes" id="UP000256763"/>
    </source>
</evidence>
<comment type="catalytic activity">
    <reaction evidence="11">
        <text>ATP + H2O = ADP + phosphate + H(+)</text>
        <dbReference type="Rhea" id="RHEA:13065"/>
        <dbReference type="ChEBI" id="CHEBI:15377"/>
        <dbReference type="ChEBI" id="CHEBI:15378"/>
        <dbReference type="ChEBI" id="CHEBI:30616"/>
        <dbReference type="ChEBI" id="CHEBI:43474"/>
        <dbReference type="ChEBI" id="CHEBI:456216"/>
        <dbReference type="EC" id="5.6.2.3"/>
    </reaction>
</comment>
<dbReference type="InterPro" id="IPR039000">
    <property type="entry name" value="DinG_proteobact"/>
</dbReference>
<evidence type="ECO:0000256" key="7">
    <source>
        <dbReference type="ARBA" id="ARBA00023004"/>
    </source>
</evidence>
<feature type="binding site" evidence="11">
    <location>
        <position position="203"/>
    </location>
    <ligand>
        <name>[4Fe-4S] cluster</name>
        <dbReference type="ChEBI" id="CHEBI:49883"/>
    </ligand>
</feature>
<dbReference type="InterPro" id="IPR010614">
    <property type="entry name" value="RAD3-like_helicase_DEAD"/>
</dbReference>
<protein>
    <recommendedName>
        <fullName evidence="11">ATP-dependent DNA helicase DinG</fullName>
        <ecNumber evidence="11">5.6.2.3</ecNumber>
    </recommendedName>
    <alternativeName>
        <fullName evidence="11">DNA 5'-3' helicase DinG</fullName>
    </alternativeName>
</protein>
<evidence type="ECO:0000256" key="5">
    <source>
        <dbReference type="ARBA" id="ARBA00022806"/>
    </source>
</evidence>
<accession>A0A3E0WUK9</accession>